<dbReference type="AlphaFoldDB" id="A0A9P0D6A3"/>
<dbReference type="Proteomes" id="UP001153636">
    <property type="component" value="Chromosome 6"/>
</dbReference>
<evidence type="ECO:0000313" key="2">
    <source>
        <dbReference type="Proteomes" id="UP001153636"/>
    </source>
</evidence>
<keyword evidence="2" id="KW-1185">Reference proteome</keyword>
<dbReference type="OrthoDB" id="418595at2759"/>
<name>A0A9P0D6A3_9CUCU</name>
<gene>
    <name evidence="1" type="ORF">PSYICH_LOCUS12671</name>
</gene>
<dbReference type="EMBL" id="OV651818">
    <property type="protein sequence ID" value="CAH1112649.1"/>
    <property type="molecule type" value="Genomic_DNA"/>
</dbReference>
<protein>
    <submittedName>
        <fullName evidence="1">Uncharacterized protein</fullName>
    </submittedName>
</protein>
<accession>A0A9P0D6A3</accession>
<evidence type="ECO:0000313" key="1">
    <source>
        <dbReference type="EMBL" id="CAH1112649.1"/>
    </source>
</evidence>
<proteinExistence type="predicted"/>
<sequence>MWHVTNLITPRSSIISIINIFFNPGPTFPSNLTEIAPFRLAWFSTATSKTPTRSCGAVLYKLWYTDSRHAIIFNQVSLFIFLFALY</sequence>
<reference evidence="1" key="1">
    <citation type="submission" date="2022-01" db="EMBL/GenBank/DDBJ databases">
        <authorList>
            <person name="King R."/>
        </authorList>
    </citation>
    <scope>NUCLEOTIDE SEQUENCE</scope>
</reference>
<organism evidence="1 2">
    <name type="scientific">Psylliodes chrysocephalus</name>
    <dbReference type="NCBI Taxonomy" id="3402493"/>
    <lineage>
        <taxon>Eukaryota</taxon>
        <taxon>Metazoa</taxon>
        <taxon>Ecdysozoa</taxon>
        <taxon>Arthropoda</taxon>
        <taxon>Hexapoda</taxon>
        <taxon>Insecta</taxon>
        <taxon>Pterygota</taxon>
        <taxon>Neoptera</taxon>
        <taxon>Endopterygota</taxon>
        <taxon>Coleoptera</taxon>
        <taxon>Polyphaga</taxon>
        <taxon>Cucujiformia</taxon>
        <taxon>Chrysomeloidea</taxon>
        <taxon>Chrysomelidae</taxon>
        <taxon>Galerucinae</taxon>
        <taxon>Alticini</taxon>
        <taxon>Psylliodes</taxon>
    </lineage>
</organism>
<feature type="non-terminal residue" evidence="1">
    <location>
        <position position="86"/>
    </location>
</feature>